<sequence length="131" mass="15034">MASNSNSSRPPRKNNRNRNYKGRKKTSQTISYTGPAVSCSLCEKNIRDLSSAIKERDSGLPAHFDCIIKKIAENETLKEQEKIVYLGSGKFAVIQTENNQNKNFKIVREIEYEEKEEDPPEWRGSLKKEIL</sequence>
<gene>
    <name evidence="2" type="ORF">EXM22_05865</name>
</gene>
<dbReference type="RefSeq" id="WP_149485617.1">
    <property type="nucleotide sequence ID" value="NZ_CP036150.1"/>
</dbReference>
<feature type="compositionally biased region" description="Basic residues" evidence="1">
    <location>
        <begin position="10"/>
        <end position="26"/>
    </location>
</feature>
<dbReference type="Proteomes" id="UP000324209">
    <property type="component" value="Chromosome"/>
</dbReference>
<dbReference type="OrthoDB" id="308128at2"/>
<dbReference type="EMBL" id="CP036150">
    <property type="protein sequence ID" value="QEN07537.1"/>
    <property type="molecule type" value="Genomic_DNA"/>
</dbReference>
<organism evidence="2 3">
    <name type="scientific">Oceanispirochaeta crateris</name>
    <dbReference type="NCBI Taxonomy" id="2518645"/>
    <lineage>
        <taxon>Bacteria</taxon>
        <taxon>Pseudomonadati</taxon>
        <taxon>Spirochaetota</taxon>
        <taxon>Spirochaetia</taxon>
        <taxon>Spirochaetales</taxon>
        <taxon>Spirochaetaceae</taxon>
        <taxon>Oceanispirochaeta</taxon>
    </lineage>
</organism>
<reference evidence="2 3" key="1">
    <citation type="submission" date="2019-02" db="EMBL/GenBank/DDBJ databases">
        <title>Complete Genome Sequence and Methylome Analysis of free living Spirochaetas.</title>
        <authorList>
            <person name="Fomenkov A."/>
            <person name="Dubinina G."/>
            <person name="Leshcheva N."/>
            <person name="Mikheeva N."/>
            <person name="Grabovich M."/>
            <person name="Vincze T."/>
            <person name="Roberts R.J."/>
        </authorList>
    </citation>
    <scope>NUCLEOTIDE SEQUENCE [LARGE SCALE GENOMIC DNA]</scope>
    <source>
        <strain evidence="2 3">K2</strain>
    </source>
</reference>
<protein>
    <submittedName>
        <fullName evidence="2">Uncharacterized protein</fullName>
    </submittedName>
</protein>
<accession>A0A5C1QJ92</accession>
<evidence type="ECO:0000256" key="1">
    <source>
        <dbReference type="SAM" id="MobiDB-lite"/>
    </source>
</evidence>
<dbReference type="KEGG" id="ock:EXM22_05865"/>
<proteinExistence type="predicted"/>
<feature type="region of interest" description="Disordered" evidence="1">
    <location>
        <begin position="1"/>
        <end position="31"/>
    </location>
</feature>
<name>A0A5C1QJ92_9SPIO</name>
<keyword evidence="3" id="KW-1185">Reference proteome</keyword>
<evidence type="ECO:0000313" key="2">
    <source>
        <dbReference type="EMBL" id="QEN07537.1"/>
    </source>
</evidence>
<evidence type="ECO:0000313" key="3">
    <source>
        <dbReference type="Proteomes" id="UP000324209"/>
    </source>
</evidence>
<dbReference type="AlphaFoldDB" id="A0A5C1QJ92"/>